<evidence type="ECO:0000313" key="1">
    <source>
        <dbReference type="EMBL" id="ADO67058.1"/>
    </source>
</evidence>
<organism evidence="1 2">
    <name type="scientific">Cafeteria roenbergensis virus (strain BV-PW1)</name>
    <name type="common">CroV</name>
    <dbReference type="NCBI Taxonomy" id="693272"/>
    <lineage>
        <taxon>Viruses</taxon>
        <taxon>Varidnaviria</taxon>
        <taxon>Bamfordvirae</taxon>
        <taxon>Nucleocytoviricota</taxon>
        <taxon>Megaviricetes</taxon>
        <taxon>Imitervirales</taxon>
        <taxon>Mimiviridae</taxon>
        <taxon>Aliimimivirinae</taxon>
        <taxon>Rheavirus</taxon>
        <taxon>Rheavirus sinusmexicani</taxon>
    </lineage>
</organism>
<protein>
    <submittedName>
        <fullName evidence="1">Uncharacterized protein</fullName>
    </submittedName>
</protein>
<organismHost>
    <name type="scientific">Cafeteria roenbergensis</name>
    <name type="common">Marine flagellate</name>
    <dbReference type="NCBI Taxonomy" id="33653"/>
</organismHost>
<dbReference type="EMBL" id="GU244497">
    <property type="protein sequence ID" value="ADO67058.1"/>
    <property type="molecule type" value="Genomic_DNA"/>
</dbReference>
<name>E3T4E5_CROVB</name>
<dbReference type="RefSeq" id="YP_003969657.1">
    <property type="nucleotide sequence ID" value="NC_014637.1"/>
</dbReference>
<dbReference type="Proteomes" id="UP000029781">
    <property type="component" value="Segment"/>
</dbReference>
<dbReference type="KEGG" id="vg:9887427"/>
<keyword evidence="2" id="KW-1185">Reference proteome</keyword>
<sequence length="119" mass="14730">MNKKYKQQHQINKEIIKKLKIKDINLIEIITNILNKTNNETKKIYIKNVIKNLQENQNEKLTEMFYFIFTENKNKYSSNLYLLIIDNLLKLIEFKYNKYNKINNVYYERYKPSNYYMKI</sequence>
<proteinExistence type="predicted"/>
<dbReference type="GeneID" id="9887427"/>
<reference evidence="1 2" key="1">
    <citation type="journal article" date="2010" name="Proc. Natl. Acad. Sci. U.S.A.">
        <title>Giant virus with a remarkable complement of genes infects marine zooplankton.</title>
        <authorList>
            <person name="Fischer M.G."/>
            <person name="Allen M.J."/>
            <person name="Wilson W.H."/>
            <person name="Suttle C.A."/>
        </authorList>
    </citation>
    <scope>NUCLEOTIDE SEQUENCE [LARGE SCALE GENOMIC DNA]</scope>
    <source>
        <strain evidence="1 2">BV-PW1</strain>
    </source>
</reference>
<evidence type="ECO:0000313" key="2">
    <source>
        <dbReference type="Proteomes" id="UP000029781"/>
    </source>
</evidence>
<gene>
    <name evidence="1" type="ORF">crov025</name>
</gene>
<accession>E3T4E5</accession>